<reference evidence="1" key="1">
    <citation type="submission" date="2022-12" db="EMBL/GenBank/DDBJ databases">
        <authorList>
            <person name="Petersen C."/>
        </authorList>
    </citation>
    <scope>NUCLEOTIDE SEQUENCE</scope>
    <source>
        <strain evidence="1">IBT 21472</strain>
    </source>
</reference>
<dbReference type="Pfam" id="PF19086">
    <property type="entry name" value="Terpene_syn_C_2"/>
    <property type="match status" value="1"/>
</dbReference>
<protein>
    <submittedName>
        <fullName evidence="1">Uncharacterized protein</fullName>
    </submittedName>
</protein>
<dbReference type="EMBL" id="JAPZBO010000005">
    <property type="protein sequence ID" value="KAJ5315930.1"/>
    <property type="molecule type" value="Genomic_DNA"/>
</dbReference>
<reference evidence="1" key="2">
    <citation type="journal article" date="2023" name="IMA Fungus">
        <title>Comparative genomic study of the Penicillium genus elucidates a diverse pangenome and 15 lateral gene transfer events.</title>
        <authorList>
            <person name="Petersen C."/>
            <person name="Sorensen T."/>
            <person name="Nielsen M.R."/>
            <person name="Sondergaard T.E."/>
            <person name="Sorensen J.L."/>
            <person name="Fitzpatrick D.A."/>
            <person name="Frisvad J.C."/>
            <person name="Nielsen K.L."/>
        </authorList>
    </citation>
    <scope>NUCLEOTIDE SEQUENCE</scope>
    <source>
        <strain evidence="1">IBT 21472</strain>
    </source>
</reference>
<dbReference type="Proteomes" id="UP001147746">
    <property type="component" value="Unassembled WGS sequence"/>
</dbReference>
<gene>
    <name evidence="1" type="ORF">N7476_006237</name>
</gene>
<evidence type="ECO:0000313" key="2">
    <source>
        <dbReference type="Proteomes" id="UP001147746"/>
    </source>
</evidence>
<organism evidence="1 2">
    <name type="scientific">Penicillium atrosanguineum</name>
    <dbReference type="NCBI Taxonomy" id="1132637"/>
    <lineage>
        <taxon>Eukaryota</taxon>
        <taxon>Fungi</taxon>
        <taxon>Dikarya</taxon>
        <taxon>Ascomycota</taxon>
        <taxon>Pezizomycotina</taxon>
        <taxon>Eurotiomycetes</taxon>
        <taxon>Eurotiomycetidae</taxon>
        <taxon>Eurotiales</taxon>
        <taxon>Aspergillaceae</taxon>
        <taxon>Penicillium</taxon>
    </lineage>
</organism>
<accession>A0A9W9PXB8</accession>
<proteinExistence type="predicted"/>
<comment type="caution">
    <text evidence="1">The sequence shown here is derived from an EMBL/GenBank/DDBJ whole genome shotgun (WGS) entry which is preliminary data.</text>
</comment>
<dbReference type="Gene3D" id="1.10.600.10">
    <property type="entry name" value="Farnesyl Diphosphate Synthase"/>
    <property type="match status" value="1"/>
</dbReference>
<keyword evidence="2" id="KW-1185">Reference proteome</keyword>
<dbReference type="InterPro" id="IPR008949">
    <property type="entry name" value="Isoprenoid_synthase_dom_sf"/>
</dbReference>
<dbReference type="AlphaFoldDB" id="A0A9W9PXB8"/>
<dbReference type="SUPFAM" id="SSF48576">
    <property type="entry name" value="Terpenoid synthases"/>
    <property type="match status" value="1"/>
</dbReference>
<sequence>MNLEQVAPCPLALRYLHDGFETVDAAAKVARKEWEDNMGEEIPSTFRGSESSLTGPWESLVLSECSPELLFLAGWMTQTFFLVDDKADRRSRKEAHEQLNMPLDHVFRIVKLKPEPATSMERLFLPRLRQMLDYDYEGASLLFEGWRDWLQQADTRDENTLESLEAYLKFREMNVAFLPYSHLIIFVLRLNITREERQAIDHFRNLAARNFSLINDYWSWAKEIRESYEGVQRMMNAVTMRMRQVSEMESLQIVKDLAIECE</sequence>
<name>A0A9W9PXB8_9EURO</name>
<evidence type="ECO:0000313" key="1">
    <source>
        <dbReference type="EMBL" id="KAJ5315930.1"/>
    </source>
</evidence>